<feature type="region of interest" description="Disordered" evidence="1">
    <location>
        <begin position="93"/>
        <end position="112"/>
    </location>
</feature>
<evidence type="ECO:0000313" key="2">
    <source>
        <dbReference type="EMBL" id="KAF2484311.1"/>
    </source>
</evidence>
<feature type="compositionally biased region" description="Polar residues" evidence="1">
    <location>
        <begin position="93"/>
        <end position="104"/>
    </location>
</feature>
<dbReference type="EMBL" id="MU001634">
    <property type="protein sequence ID" value="KAF2484311.1"/>
    <property type="molecule type" value="Genomic_DNA"/>
</dbReference>
<dbReference type="GeneID" id="54470361"/>
<dbReference type="AlphaFoldDB" id="A0A6A6PX31"/>
<name>A0A6A6PX31_9PEZI</name>
<accession>A0A6A6PX31</accession>
<proteinExistence type="predicted"/>
<sequence length="156" mass="17443">MKAMLRGDSRFTIQWRPTSGTFSKRIPLVCRGCSRAVPPAGGVGHQAPQASNRKPRLHVTLRTRWQRVIHHTHDQLSITHCITLSTATVHSKQQRTSRVSSVFSQRKRQRGMRGGVFATSPAIQNQTRTPNRSTPISGTRCVVNRKDAVVIVDGER</sequence>
<evidence type="ECO:0000256" key="1">
    <source>
        <dbReference type="SAM" id="MobiDB-lite"/>
    </source>
</evidence>
<dbReference type="RefSeq" id="XP_033590880.1">
    <property type="nucleotide sequence ID" value="XM_033729359.1"/>
</dbReference>
<protein>
    <submittedName>
        <fullName evidence="2">Uncharacterized protein</fullName>
    </submittedName>
</protein>
<keyword evidence="3" id="KW-1185">Reference proteome</keyword>
<evidence type="ECO:0000313" key="3">
    <source>
        <dbReference type="Proteomes" id="UP000799767"/>
    </source>
</evidence>
<dbReference type="Proteomes" id="UP000799767">
    <property type="component" value="Unassembled WGS sequence"/>
</dbReference>
<organism evidence="2 3">
    <name type="scientific">Neohortaea acidophila</name>
    <dbReference type="NCBI Taxonomy" id="245834"/>
    <lineage>
        <taxon>Eukaryota</taxon>
        <taxon>Fungi</taxon>
        <taxon>Dikarya</taxon>
        <taxon>Ascomycota</taxon>
        <taxon>Pezizomycotina</taxon>
        <taxon>Dothideomycetes</taxon>
        <taxon>Dothideomycetidae</taxon>
        <taxon>Mycosphaerellales</taxon>
        <taxon>Teratosphaeriaceae</taxon>
        <taxon>Neohortaea</taxon>
    </lineage>
</organism>
<gene>
    <name evidence="2" type="ORF">BDY17DRAFT_125810</name>
</gene>
<reference evidence="2" key="1">
    <citation type="journal article" date="2020" name="Stud. Mycol.">
        <title>101 Dothideomycetes genomes: a test case for predicting lifestyles and emergence of pathogens.</title>
        <authorList>
            <person name="Haridas S."/>
            <person name="Albert R."/>
            <person name="Binder M."/>
            <person name="Bloem J."/>
            <person name="Labutti K."/>
            <person name="Salamov A."/>
            <person name="Andreopoulos B."/>
            <person name="Baker S."/>
            <person name="Barry K."/>
            <person name="Bills G."/>
            <person name="Bluhm B."/>
            <person name="Cannon C."/>
            <person name="Castanera R."/>
            <person name="Culley D."/>
            <person name="Daum C."/>
            <person name="Ezra D."/>
            <person name="Gonzalez J."/>
            <person name="Henrissat B."/>
            <person name="Kuo A."/>
            <person name="Liang C."/>
            <person name="Lipzen A."/>
            <person name="Lutzoni F."/>
            <person name="Magnuson J."/>
            <person name="Mondo S."/>
            <person name="Nolan M."/>
            <person name="Ohm R."/>
            <person name="Pangilinan J."/>
            <person name="Park H.-J."/>
            <person name="Ramirez L."/>
            <person name="Alfaro M."/>
            <person name="Sun H."/>
            <person name="Tritt A."/>
            <person name="Yoshinaga Y."/>
            <person name="Zwiers L.-H."/>
            <person name="Turgeon B."/>
            <person name="Goodwin S."/>
            <person name="Spatafora J."/>
            <person name="Crous P."/>
            <person name="Grigoriev I."/>
        </authorList>
    </citation>
    <scope>NUCLEOTIDE SEQUENCE</scope>
    <source>
        <strain evidence="2">CBS 113389</strain>
    </source>
</reference>